<evidence type="ECO:0000313" key="4">
    <source>
        <dbReference type="EMBL" id="CAF1088955.1"/>
    </source>
</evidence>
<name>A0A814N6C2_9BILA</name>
<dbReference type="InterPro" id="IPR000477">
    <property type="entry name" value="RT_dom"/>
</dbReference>
<feature type="region of interest" description="Disordered" evidence="2">
    <location>
        <begin position="1"/>
        <end position="39"/>
    </location>
</feature>
<keyword evidence="1" id="KW-0175">Coiled coil</keyword>
<dbReference type="EMBL" id="CAJNOC010006939">
    <property type="protein sequence ID" value="CAF1088955.1"/>
    <property type="molecule type" value="Genomic_DNA"/>
</dbReference>
<feature type="domain" description="Reverse transcriptase" evidence="3">
    <location>
        <begin position="258"/>
        <end position="474"/>
    </location>
</feature>
<dbReference type="Proteomes" id="UP000663879">
    <property type="component" value="Unassembled WGS sequence"/>
</dbReference>
<organism evidence="4 5">
    <name type="scientific">Brachionus calyciflorus</name>
    <dbReference type="NCBI Taxonomy" id="104777"/>
    <lineage>
        <taxon>Eukaryota</taxon>
        <taxon>Metazoa</taxon>
        <taxon>Spiralia</taxon>
        <taxon>Gnathifera</taxon>
        <taxon>Rotifera</taxon>
        <taxon>Eurotatoria</taxon>
        <taxon>Monogononta</taxon>
        <taxon>Pseudotrocha</taxon>
        <taxon>Ploima</taxon>
        <taxon>Brachionidae</taxon>
        <taxon>Brachionus</taxon>
    </lineage>
</organism>
<feature type="compositionally biased region" description="Polar residues" evidence="2">
    <location>
        <begin position="1"/>
        <end position="34"/>
    </location>
</feature>
<proteinExistence type="predicted"/>
<feature type="coiled-coil region" evidence="1">
    <location>
        <begin position="69"/>
        <end position="103"/>
    </location>
</feature>
<evidence type="ECO:0000259" key="3">
    <source>
        <dbReference type="PROSITE" id="PS50878"/>
    </source>
</evidence>
<sequence>MSVNSITNTPQHASSGSVTKISETSKPSRVNTSPSSPPEDRFLSIIDFSTWKTKIFLLETLVHSKDKTIVDLSEKITELTDKVQLLENELKEVKDKASNFVVQAGHHQQQQLEQQTNEKVLNSWVSVANRALAQVEGKKVERTPHQIERNVIVFGFPVSTKNSQESKDADDKGFIERAFRAIKADIKKIKSIRRFRSNSNSNRPPPILIQLHSDGDRPVILKAAKKLRKLTEYSEVFINPDMTEAERILDKKRREDQYNLNQQERIASILNEQFKSVFNKDISDSMPSFDFKTDIIFDPNVENLITEQKILEKLNNLDIYKDIGPDKIHETIDFITEALANGFPIDIIYTDFAKAFDKVSHKKLLYKLKFYGFGEGLIKWIRSFLSYRKQRVVLGNVSSEWVDVVPQGSVLGPLLFFIYINDMLEKVLSGCKAYADDTKLLSALKKFESIIDLQDDIDKDATIQSLITRLIHNH</sequence>
<dbReference type="PANTHER" id="PTHR33332">
    <property type="entry name" value="REVERSE TRANSCRIPTASE DOMAIN-CONTAINING PROTEIN"/>
    <property type="match status" value="1"/>
</dbReference>
<dbReference type="Pfam" id="PF00078">
    <property type="entry name" value="RVT_1"/>
    <property type="match status" value="1"/>
</dbReference>
<dbReference type="OrthoDB" id="416454at2759"/>
<evidence type="ECO:0000256" key="2">
    <source>
        <dbReference type="SAM" id="MobiDB-lite"/>
    </source>
</evidence>
<dbReference type="PROSITE" id="PS50878">
    <property type="entry name" value="RT_POL"/>
    <property type="match status" value="1"/>
</dbReference>
<evidence type="ECO:0000313" key="5">
    <source>
        <dbReference type="Proteomes" id="UP000663879"/>
    </source>
</evidence>
<keyword evidence="5" id="KW-1185">Reference proteome</keyword>
<comment type="caution">
    <text evidence="4">The sequence shown here is derived from an EMBL/GenBank/DDBJ whole genome shotgun (WGS) entry which is preliminary data.</text>
</comment>
<accession>A0A814N6C2</accession>
<reference evidence="4" key="1">
    <citation type="submission" date="2021-02" db="EMBL/GenBank/DDBJ databases">
        <authorList>
            <person name="Nowell W R."/>
        </authorList>
    </citation>
    <scope>NUCLEOTIDE SEQUENCE</scope>
    <source>
        <strain evidence="4">Ploen Becks lab</strain>
    </source>
</reference>
<protein>
    <recommendedName>
        <fullName evidence="3">Reverse transcriptase domain-containing protein</fullName>
    </recommendedName>
</protein>
<evidence type="ECO:0000256" key="1">
    <source>
        <dbReference type="SAM" id="Coils"/>
    </source>
</evidence>
<gene>
    <name evidence="4" type="ORF">OXX778_LOCUS20570</name>
</gene>
<dbReference type="AlphaFoldDB" id="A0A814N6C2"/>